<reference evidence="1" key="1">
    <citation type="submission" date="2022-10" db="EMBL/GenBank/DDBJ databases">
        <title>The WGS of Solirubrobacter sp. CPCC 204708.</title>
        <authorList>
            <person name="Jiang Z."/>
        </authorList>
    </citation>
    <scope>NUCLEOTIDE SEQUENCE</scope>
    <source>
        <strain evidence="1">CPCC 204708</strain>
    </source>
</reference>
<evidence type="ECO:0000313" key="2">
    <source>
        <dbReference type="Proteomes" id="UP001147700"/>
    </source>
</evidence>
<organism evidence="1 2">
    <name type="scientific">Solirubrobacter deserti</name>
    <dbReference type="NCBI Taxonomy" id="2282478"/>
    <lineage>
        <taxon>Bacteria</taxon>
        <taxon>Bacillati</taxon>
        <taxon>Actinomycetota</taxon>
        <taxon>Thermoleophilia</taxon>
        <taxon>Solirubrobacterales</taxon>
        <taxon>Solirubrobacteraceae</taxon>
        <taxon>Solirubrobacter</taxon>
    </lineage>
</organism>
<gene>
    <name evidence="1" type="ORF">OJ962_02830</name>
</gene>
<evidence type="ECO:0000313" key="1">
    <source>
        <dbReference type="EMBL" id="MDA0136416.1"/>
    </source>
</evidence>
<dbReference type="EMBL" id="JAPCID010000003">
    <property type="protein sequence ID" value="MDA0136416.1"/>
    <property type="molecule type" value="Genomic_DNA"/>
</dbReference>
<protein>
    <recommendedName>
        <fullName evidence="3">Helix-turn-helix domain-containing protein</fullName>
    </recommendedName>
</protein>
<proteinExistence type="predicted"/>
<name>A0ABT4RDG9_9ACTN</name>
<accession>A0ABT4RDG9</accession>
<sequence length="72" mass="8320">MSNGEQQAERYITAKEVGDRVGLSPETILRYYREGRIPGRRLPGQVRPIRFLWSEVQSVWDCDRQLELGDAA</sequence>
<keyword evidence="2" id="KW-1185">Reference proteome</keyword>
<comment type="caution">
    <text evidence="1">The sequence shown here is derived from an EMBL/GenBank/DDBJ whole genome shotgun (WGS) entry which is preliminary data.</text>
</comment>
<dbReference type="Proteomes" id="UP001147700">
    <property type="component" value="Unassembled WGS sequence"/>
</dbReference>
<dbReference type="SUPFAM" id="SSF46955">
    <property type="entry name" value="Putative DNA-binding domain"/>
    <property type="match status" value="1"/>
</dbReference>
<dbReference type="InterPro" id="IPR009061">
    <property type="entry name" value="DNA-bd_dom_put_sf"/>
</dbReference>
<dbReference type="RefSeq" id="WP_202955431.1">
    <property type="nucleotide sequence ID" value="NZ_JAPCID010000003.1"/>
</dbReference>
<evidence type="ECO:0008006" key="3">
    <source>
        <dbReference type="Google" id="ProtNLM"/>
    </source>
</evidence>